<dbReference type="Proteomes" id="UP000298656">
    <property type="component" value="Chromosome 2"/>
</dbReference>
<keyword evidence="1" id="KW-1133">Transmembrane helix</keyword>
<protein>
    <submittedName>
        <fullName evidence="2">Uncharacterized protein</fullName>
    </submittedName>
</protein>
<organism evidence="2 3">
    <name type="scientific">Trinickia violacea</name>
    <dbReference type="NCBI Taxonomy" id="2571746"/>
    <lineage>
        <taxon>Bacteria</taxon>
        <taxon>Pseudomonadati</taxon>
        <taxon>Pseudomonadota</taxon>
        <taxon>Betaproteobacteria</taxon>
        <taxon>Burkholderiales</taxon>
        <taxon>Burkholderiaceae</taxon>
        <taxon>Trinickia</taxon>
    </lineage>
</organism>
<gene>
    <name evidence="2" type="ORF">FAZ95_33345</name>
</gene>
<evidence type="ECO:0000313" key="3">
    <source>
        <dbReference type="Proteomes" id="UP000298656"/>
    </source>
</evidence>
<feature type="transmembrane region" description="Helical" evidence="1">
    <location>
        <begin position="48"/>
        <end position="70"/>
    </location>
</feature>
<dbReference type="RefSeq" id="WP_137336653.1">
    <property type="nucleotide sequence ID" value="NZ_CP040078.1"/>
</dbReference>
<dbReference type="KEGG" id="tvl:FAZ95_33345"/>
<proteinExistence type="predicted"/>
<evidence type="ECO:0000256" key="1">
    <source>
        <dbReference type="SAM" id="Phobius"/>
    </source>
</evidence>
<feature type="transmembrane region" description="Helical" evidence="1">
    <location>
        <begin position="129"/>
        <end position="152"/>
    </location>
</feature>
<dbReference type="AlphaFoldDB" id="A0A4P8J2A9"/>
<evidence type="ECO:0000313" key="2">
    <source>
        <dbReference type="EMBL" id="QCP53884.1"/>
    </source>
</evidence>
<keyword evidence="1" id="KW-0812">Transmembrane</keyword>
<keyword evidence="1" id="KW-0472">Membrane</keyword>
<keyword evidence="3" id="KW-1185">Reference proteome</keyword>
<feature type="transmembrane region" description="Helical" evidence="1">
    <location>
        <begin position="82"/>
        <end position="99"/>
    </location>
</feature>
<name>A0A4P8J2A9_9BURK</name>
<dbReference type="EMBL" id="CP040078">
    <property type="protein sequence ID" value="QCP53884.1"/>
    <property type="molecule type" value="Genomic_DNA"/>
</dbReference>
<reference evidence="2 3" key="1">
    <citation type="submission" date="2019-05" db="EMBL/GenBank/DDBJ databases">
        <title>Burkholderia sp. DHOD12, isolated from subtropical forest soil.</title>
        <authorList>
            <person name="Gao Z.-H."/>
            <person name="Qiu L.-H."/>
        </authorList>
    </citation>
    <scope>NUCLEOTIDE SEQUENCE [LARGE SCALE GENOMIC DNA]</scope>
    <source>
        <strain evidence="2 3">DHOD12</strain>
    </source>
</reference>
<accession>A0A4P8J2A9</accession>
<feature type="transmembrane region" description="Helical" evidence="1">
    <location>
        <begin position="12"/>
        <end position="36"/>
    </location>
</feature>
<sequence length="180" mass="20008">MSKLTAKIKHEFMALLPPTIFFFIILHVVALVRALMTKGTGISVPSSASVTIAALVLGKSVLIANLLPFINRFPEKPLIWNVSWKTAMYTLVALFIHYLERLWDYWKAAPGFVAANHKLLAQLNWAQFWAIQILLVMLILNYCVIAELARFIGRDKLRAMFFGPMPAKPAGPAVGASGVD</sequence>
<dbReference type="OrthoDB" id="9002176at2"/>